<comment type="caution">
    <text evidence="1">The sequence shown here is derived from an EMBL/GenBank/DDBJ whole genome shotgun (WGS) entry which is preliminary data.</text>
</comment>
<evidence type="ECO:0000313" key="1">
    <source>
        <dbReference type="EMBL" id="CAG8515490.1"/>
    </source>
</evidence>
<reference evidence="1" key="1">
    <citation type="submission" date="2021-06" db="EMBL/GenBank/DDBJ databases">
        <authorList>
            <person name="Kallberg Y."/>
            <person name="Tangrot J."/>
            <person name="Rosling A."/>
        </authorList>
    </citation>
    <scope>NUCLEOTIDE SEQUENCE</scope>
    <source>
        <strain evidence="1">AU212A</strain>
    </source>
</reference>
<keyword evidence="2" id="KW-1185">Reference proteome</keyword>
<gene>
    <name evidence="1" type="ORF">SCALOS_LOCUS3843</name>
</gene>
<accession>A0ACA9L7S5</accession>
<sequence length="114" mass="13040">FFSNNAVCNISSQLDQVNSEQIEGTIKQPNKLSEGTRAEACGSVSTSKKNLVNNIRDEVENEGFINLKEDNIYKEFQEVDKKIKNEFICFLKKEKEELVPINIFLLALNILEKK</sequence>
<feature type="non-terminal residue" evidence="1">
    <location>
        <position position="1"/>
    </location>
</feature>
<protein>
    <submittedName>
        <fullName evidence="1">6537_t:CDS:1</fullName>
    </submittedName>
</protein>
<organism evidence="1 2">
    <name type="scientific">Scutellospora calospora</name>
    <dbReference type="NCBI Taxonomy" id="85575"/>
    <lineage>
        <taxon>Eukaryota</taxon>
        <taxon>Fungi</taxon>
        <taxon>Fungi incertae sedis</taxon>
        <taxon>Mucoromycota</taxon>
        <taxon>Glomeromycotina</taxon>
        <taxon>Glomeromycetes</taxon>
        <taxon>Diversisporales</taxon>
        <taxon>Gigasporaceae</taxon>
        <taxon>Scutellospora</taxon>
    </lineage>
</organism>
<name>A0ACA9L7S5_9GLOM</name>
<dbReference type="Proteomes" id="UP000789860">
    <property type="component" value="Unassembled WGS sequence"/>
</dbReference>
<proteinExistence type="predicted"/>
<dbReference type="EMBL" id="CAJVPM010004634">
    <property type="protein sequence ID" value="CAG8515490.1"/>
    <property type="molecule type" value="Genomic_DNA"/>
</dbReference>
<evidence type="ECO:0000313" key="2">
    <source>
        <dbReference type="Proteomes" id="UP000789860"/>
    </source>
</evidence>